<dbReference type="AlphaFoldDB" id="A0A6C0JNM5"/>
<reference evidence="1" key="1">
    <citation type="journal article" date="2020" name="Nature">
        <title>Giant virus diversity and host interactions through global metagenomics.</title>
        <authorList>
            <person name="Schulz F."/>
            <person name="Roux S."/>
            <person name="Paez-Espino D."/>
            <person name="Jungbluth S."/>
            <person name="Walsh D.A."/>
            <person name="Denef V.J."/>
            <person name="McMahon K.D."/>
            <person name="Konstantinidis K.T."/>
            <person name="Eloe-Fadrosh E.A."/>
            <person name="Kyrpides N.C."/>
            <person name="Woyke T."/>
        </authorList>
    </citation>
    <scope>NUCLEOTIDE SEQUENCE</scope>
    <source>
        <strain evidence="1">GVMAG-M-3300027747-57</strain>
    </source>
</reference>
<sequence>MTDKTTLLRAFNTHFFDLLNDLISVLPENKEIPYAKISFETIRKANPTIIIKTWYSFVFSPYKNLFDSGDLNFFIEKDYESELSGVTKSEEILKMIENIRNPIRNMDEVNKQHALKYIQNLCKLSELYNNQ</sequence>
<name>A0A6C0JNM5_9ZZZZ</name>
<proteinExistence type="predicted"/>
<protein>
    <submittedName>
        <fullName evidence="1">Uncharacterized protein</fullName>
    </submittedName>
</protein>
<organism evidence="1">
    <name type="scientific">viral metagenome</name>
    <dbReference type="NCBI Taxonomy" id="1070528"/>
    <lineage>
        <taxon>unclassified sequences</taxon>
        <taxon>metagenomes</taxon>
        <taxon>organismal metagenomes</taxon>
    </lineage>
</organism>
<dbReference type="EMBL" id="MN740430">
    <property type="protein sequence ID" value="QHU06047.1"/>
    <property type="molecule type" value="Genomic_DNA"/>
</dbReference>
<evidence type="ECO:0000313" key="1">
    <source>
        <dbReference type="EMBL" id="QHU06047.1"/>
    </source>
</evidence>
<accession>A0A6C0JNM5</accession>